<evidence type="ECO:0000313" key="7">
    <source>
        <dbReference type="Proteomes" id="UP001164746"/>
    </source>
</evidence>
<dbReference type="PROSITE" id="PS50192">
    <property type="entry name" value="T_SNARE"/>
    <property type="match status" value="1"/>
</dbReference>
<dbReference type="Gene3D" id="2.30.29.30">
    <property type="entry name" value="Pleckstrin-homology domain (PH domain)/Phosphotyrosine-binding domain (PTB)"/>
    <property type="match status" value="1"/>
</dbReference>
<evidence type="ECO:0000256" key="2">
    <source>
        <dbReference type="ARBA" id="ARBA00024354"/>
    </source>
</evidence>
<reference evidence="6" key="1">
    <citation type="submission" date="2022-11" db="EMBL/GenBank/DDBJ databases">
        <title>Centuries of genome instability and evolution in soft-shell clam transmissible cancer (bioRxiv).</title>
        <authorList>
            <person name="Hart S.F.M."/>
            <person name="Yonemitsu M.A."/>
            <person name="Giersch R.M."/>
            <person name="Beal B.F."/>
            <person name="Arriagada G."/>
            <person name="Davis B.W."/>
            <person name="Ostrander E.A."/>
            <person name="Goff S.P."/>
            <person name="Metzger M.J."/>
        </authorList>
    </citation>
    <scope>NUCLEOTIDE SEQUENCE</scope>
    <source>
        <strain evidence="6">MELC-2E11</strain>
        <tissue evidence="6">Siphon/mantle</tissue>
    </source>
</reference>
<keyword evidence="1" id="KW-0677">Repeat</keyword>
<keyword evidence="7" id="KW-1185">Reference proteome</keyword>
<evidence type="ECO:0000256" key="1">
    <source>
        <dbReference type="ARBA" id="ARBA00022737"/>
    </source>
</evidence>
<dbReference type="Proteomes" id="UP001164746">
    <property type="component" value="Chromosome 1"/>
</dbReference>
<dbReference type="Gene3D" id="1.20.5.110">
    <property type="match status" value="1"/>
</dbReference>
<protein>
    <recommendedName>
        <fullName evidence="3">Synaptosomal-associated protein 47</fullName>
    </recommendedName>
    <alternativeName>
        <fullName evidence="4">Synaptosomal-associated 47 kDa protein</fullName>
    </alternativeName>
</protein>
<sequence length="427" mass="48373">MMSRQHVTIPTPVYECMGAVYSDLDRRWVNGMFSVSASSLQLDPYNKPRESPVYVSFWEIKDVRKATTGLIFGAILVTTVHDRKVWFSSFVDRECAFRTIEHFRKGYLLADESAKESRQPSASERTKVGQKLLSIVHDSQTTLTTAAEQLHAQGRQMDSMMTAMSDLHGDLDIANRLVGDLDSWVGRWRIPRNVEQIDPVFVNKSGVPEIFEYEVLYNKEETNRANSRQLGTLRLSNDGITILNSKMKTEHHFMWSDVSQIRVITPWEIKITRTHIGRPDLAYSATSAQMMAVLKILDGCARYKMKFDKLPDHVQGFNARMKSEERFTASFSNAQKPAERATDLKDVSPIQIDQSEQSQLQINQSKQVVTDSEADEISRALSGLKSLALSVQEEGACQNEKLDSLNASVESANQRLEKSTKKIKKLT</sequence>
<feature type="domain" description="T-SNARE coiled-coil homology" evidence="5">
    <location>
        <begin position="364"/>
        <end position="426"/>
    </location>
</feature>
<organism evidence="6 7">
    <name type="scientific">Mya arenaria</name>
    <name type="common">Soft-shell clam</name>
    <dbReference type="NCBI Taxonomy" id="6604"/>
    <lineage>
        <taxon>Eukaryota</taxon>
        <taxon>Metazoa</taxon>
        <taxon>Spiralia</taxon>
        <taxon>Lophotrochozoa</taxon>
        <taxon>Mollusca</taxon>
        <taxon>Bivalvia</taxon>
        <taxon>Autobranchia</taxon>
        <taxon>Heteroconchia</taxon>
        <taxon>Euheterodonta</taxon>
        <taxon>Imparidentia</taxon>
        <taxon>Neoheterodontei</taxon>
        <taxon>Myida</taxon>
        <taxon>Myoidea</taxon>
        <taxon>Myidae</taxon>
        <taxon>Mya</taxon>
    </lineage>
</organism>
<accession>A0ABY7D7F9</accession>
<evidence type="ECO:0000256" key="4">
    <source>
        <dbReference type="ARBA" id="ARBA00032027"/>
    </source>
</evidence>
<comment type="similarity">
    <text evidence="2">Belongs to the SVAP1 family.</text>
</comment>
<dbReference type="SUPFAM" id="SSF58038">
    <property type="entry name" value="SNARE fusion complex"/>
    <property type="match status" value="2"/>
</dbReference>
<proteinExistence type="inferred from homology"/>
<evidence type="ECO:0000313" key="6">
    <source>
        <dbReference type="EMBL" id="WAQ93597.1"/>
    </source>
</evidence>
<gene>
    <name evidence="6" type="ORF">MAR_006068</name>
</gene>
<name>A0ABY7D7F9_MYAAR</name>
<dbReference type="InterPro" id="IPR000727">
    <property type="entry name" value="T_SNARE_dom"/>
</dbReference>
<dbReference type="PANTHER" id="PTHR19305:SF1">
    <property type="entry name" value="SYNAPTOSOMAL-ASSOCIATED PROTEIN 47"/>
    <property type="match status" value="1"/>
</dbReference>
<evidence type="ECO:0000259" key="5">
    <source>
        <dbReference type="PROSITE" id="PS50192"/>
    </source>
</evidence>
<dbReference type="PANTHER" id="PTHR19305">
    <property type="entry name" value="SYNAPTOSOMAL ASSOCIATED PROTEIN"/>
    <property type="match status" value="1"/>
</dbReference>
<dbReference type="InterPro" id="IPR011993">
    <property type="entry name" value="PH-like_dom_sf"/>
</dbReference>
<evidence type="ECO:0000256" key="3">
    <source>
        <dbReference type="ARBA" id="ARBA00024443"/>
    </source>
</evidence>
<dbReference type="EMBL" id="CP111012">
    <property type="protein sequence ID" value="WAQ93597.1"/>
    <property type="molecule type" value="Genomic_DNA"/>
</dbReference>